<reference evidence="1" key="2">
    <citation type="journal article" date="2024" name="Plant">
        <title>Genomic evolution and insights into agronomic trait innovations of Sesamum species.</title>
        <authorList>
            <person name="Miao H."/>
            <person name="Wang L."/>
            <person name="Qu L."/>
            <person name="Liu H."/>
            <person name="Sun Y."/>
            <person name="Le M."/>
            <person name="Wang Q."/>
            <person name="Wei S."/>
            <person name="Zheng Y."/>
            <person name="Lin W."/>
            <person name="Duan Y."/>
            <person name="Cao H."/>
            <person name="Xiong S."/>
            <person name="Wang X."/>
            <person name="Wei L."/>
            <person name="Li C."/>
            <person name="Ma Q."/>
            <person name="Ju M."/>
            <person name="Zhao R."/>
            <person name="Li G."/>
            <person name="Mu C."/>
            <person name="Tian Q."/>
            <person name="Mei H."/>
            <person name="Zhang T."/>
            <person name="Gao T."/>
            <person name="Zhang H."/>
        </authorList>
    </citation>
    <scope>NUCLEOTIDE SEQUENCE</scope>
    <source>
        <strain evidence="1">G01</strain>
    </source>
</reference>
<evidence type="ECO:0008006" key="2">
    <source>
        <dbReference type="Google" id="ProtNLM"/>
    </source>
</evidence>
<reference evidence="1" key="1">
    <citation type="submission" date="2020-06" db="EMBL/GenBank/DDBJ databases">
        <authorList>
            <person name="Li T."/>
            <person name="Hu X."/>
            <person name="Zhang T."/>
            <person name="Song X."/>
            <person name="Zhang H."/>
            <person name="Dai N."/>
            <person name="Sheng W."/>
            <person name="Hou X."/>
            <person name="Wei L."/>
        </authorList>
    </citation>
    <scope>NUCLEOTIDE SEQUENCE</scope>
    <source>
        <strain evidence="1">G01</strain>
        <tissue evidence="1">Leaf</tissue>
    </source>
</reference>
<name>A0AAW2LX74_9LAMI</name>
<accession>A0AAW2LX74</accession>
<protein>
    <recommendedName>
        <fullName evidence="2">Secreted protein</fullName>
    </recommendedName>
</protein>
<evidence type="ECO:0000313" key="1">
    <source>
        <dbReference type="EMBL" id="KAL0323611.1"/>
    </source>
</evidence>
<organism evidence="1">
    <name type="scientific">Sesamum angustifolium</name>
    <dbReference type="NCBI Taxonomy" id="2727405"/>
    <lineage>
        <taxon>Eukaryota</taxon>
        <taxon>Viridiplantae</taxon>
        <taxon>Streptophyta</taxon>
        <taxon>Embryophyta</taxon>
        <taxon>Tracheophyta</taxon>
        <taxon>Spermatophyta</taxon>
        <taxon>Magnoliopsida</taxon>
        <taxon>eudicotyledons</taxon>
        <taxon>Gunneridae</taxon>
        <taxon>Pentapetalae</taxon>
        <taxon>asterids</taxon>
        <taxon>lamiids</taxon>
        <taxon>Lamiales</taxon>
        <taxon>Pedaliaceae</taxon>
        <taxon>Sesamum</taxon>
    </lineage>
</organism>
<sequence>MSNCSAVNSSTVPIVPKTLFAFFSFAQTFIGDSSTVPAPRPLPTILTQPAQTSLHPPAWICRQPTVSCTMIPTNAACYFMPHENGD</sequence>
<gene>
    <name evidence="1" type="ORF">Sangu_1980400</name>
</gene>
<proteinExistence type="predicted"/>
<dbReference type="EMBL" id="JACGWK010000012">
    <property type="protein sequence ID" value="KAL0323611.1"/>
    <property type="molecule type" value="Genomic_DNA"/>
</dbReference>
<comment type="caution">
    <text evidence="1">The sequence shown here is derived from an EMBL/GenBank/DDBJ whole genome shotgun (WGS) entry which is preliminary data.</text>
</comment>
<dbReference type="AlphaFoldDB" id="A0AAW2LX74"/>